<dbReference type="InterPro" id="IPR014529">
    <property type="entry name" value="UCP026631"/>
</dbReference>
<evidence type="ECO:0000256" key="1">
    <source>
        <dbReference type="SAM" id="Phobius"/>
    </source>
</evidence>
<dbReference type="EMBL" id="JALGCL010000003">
    <property type="protein sequence ID" value="MCJ0826151.1"/>
    <property type="molecule type" value="Genomic_DNA"/>
</dbReference>
<keyword evidence="1" id="KW-0812">Transmembrane</keyword>
<dbReference type="PIRSF" id="PIRSF026631">
    <property type="entry name" value="UCP026631"/>
    <property type="match status" value="1"/>
</dbReference>
<organism evidence="3 4">
    <name type="scientific">Cognatiluteimonas sedimenti</name>
    <dbReference type="NCBI Taxonomy" id="2927791"/>
    <lineage>
        <taxon>Bacteria</taxon>
        <taxon>Pseudomonadati</taxon>
        <taxon>Pseudomonadota</taxon>
        <taxon>Gammaproteobacteria</taxon>
        <taxon>Lysobacterales</taxon>
        <taxon>Lysobacteraceae</taxon>
        <taxon>Cognatiluteimonas</taxon>
    </lineage>
</organism>
<feature type="transmembrane region" description="Helical" evidence="1">
    <location>
        <begin position="233"/>
        <end position="261"/>
    </location>
</feature>
<feature type="transmembrane region" description="Helical" evidence="1">
    <location>
        <begin position="50"/>
        <end position="68"/>
    </location>
</feature>
<dbReference type="InterPro" id="IPR005182">
    <property type="entry name" value="YdbS-like_PH"/>
</dbReference>
<feature type="transmembrane region" description="Helical" evidence="1">
    <location>
        <begin position="15"/>
        <end position="38"/>
    </location>
</feature>
<protein>
    <submittedName>
        <fullName evidence="3">PH domain-containing protein</fullName>
    </submittedName>
</protein>
<accession>A0ABT0A598</accession>
<keyword evidence="1" id="KW-0472">Membrane</keyword>
<dbReference type="PANTHER" id="PTHR34473:SF2">
    <property type="entry name" value="UPF0699 TRANSMEMBRANE PROTEIN YDBT"/>
    <property type="match status" value="1"/>
</dbReference>
<dbReference type="PANTHER" id="PTHR34473">
    <property type="entry name" value="UPF0699 TRANSMEMBRANE PROTEIN YDBS"/>
    <property type="match status" value="1"/>
</dbReference>
<evidence type="ECO:0000259" key="2">
    <source>
        <dbReference type="Pfam" id="PF03703"/>
    </source>
</evidence>
<keyword evidence="4" id="KW-1185">Reference proteome</keyword>
<feature type="domain" description="YdbS-like PH" evidence="2">
    <location>
        <begin position="67"/>
        <end position="145"/>
    </location>
</feature>
<dbReference type="RefSeq" id="WP_243321376.1">
    <property type="nucleotide sequence ID" value="NZ_JALGCL010000003.1"/>
</dbReference>
<keyword evidence="1" id="KW-1133">Transmembrane helix</keyword>
<dbReference type="Proteomes" id="UP001165423">
    <property type="component" value="Unassembled WGS sequence"/>
</dbReference>
<feature type="transmembrane region" description="Helical" evidence="1">
    <location>
        <begin position="386"/>
        <end position="404"/>
    </location>
</feature>
<feature type="domain" description="YdbS-like PH" evidence="2">
    <location>
        <begin position="260"/>
        <end position="319"/>
    </location>
</feature>
<feature type="domain" description="YdbS-like PH" evidence="2">
    <location>
        <begin position="410"/>
        <end position="488"/>
    </location>
</feature>
<dbReference type="Pfam" id="PF03703">
    <property type="entry name" value="bPH_2"/>
    <property type="match status" value="3"/>
</dbReference>
<comment type="caution">
    <text evidence="3">The sequence shown here is derived from an EMBL/GenBank/DDBJ whole genome shotgun (WGS) entry which is preliminary data.</text>
</comment>
<proteinExistence type="predicted"/>
<gene>
    <name evidence="3" type="ORF">MQC88_09355</name>
</gene>
<evidence type="ECO:0000313" key="4">
    <source>
        <dbReference type="Proteomes" id="UP001165423"/>
    </source>
</evidence>
<name>A0ABT0A598_9GAMM</name>
<evidence type="ECO:0000313" key="3">
    <source>
        <dbReference type="EMBL" id="MCJ0826151.1"/>
    </source>
</evidence>
<sequence length="500" mass="55803">MSDDVHAAERRLHPLSWLFVLIQQLKQFVVPLLALLLFGRGAGPGDDRQWWPLIGVGVLALASVWQYLTYRYRIEADSLVVRSGVLHRSLRQIPFARIHNVALHQSLLHRLFGVAEVRLESAGGKKPEAQMRVLRLSDALALERLVRRRGAAVAAPAHGAVAADPEAATTLLRLPPAEVLRLGLVSNRGLIVVGGGFAALSQFNSRLLSNLFEGWGQALFGFAGQHHFGVPQYALVGVSLLLAFVLLLRLFSIVLALLQYFGFRLDEHGRRLTVERGLLTRLRTSTSRRRIQAWTLREGLLHRWLGRRSLQIDSAASEDHGQQRALRELAPIATPDACDALVRHLLPRASWPPREWQPLHPRAWLRLCLPGALLALLAGAALAWRFGAWGLTALLWLPWAAFVARQHAHRAGYACDGGLVALREGWWSRHWRFAELDKLQALQLTQSPLDRSLGMATLWLDSAGAGALSPPLRLRYLPVARARALHAQLGHEVARRKLRW</sequence>
<reference evidence="3 4" key="1">
    <citation type="submission" date="2022-03" db="EMBL/GenBank/DDBJ databases">
        <title>Luteimonas soily sp. nov., a novel bacterium isolated from the soil.</title>
        <authorList>
            <person name="Zhang X."/>
        </authorList>
    </citation>
    <scope>NUCLEOTIDE SEQUENCE [LARGE SCALE GENOMIC DNA]</scope>
    <source>
        <strain evidence="3 4">50</strain>
    </source>
</reference>